<dbReference type="eggNOG" id="KOG1046">
    <property type="taxonomic scope" value="Eukaryota"/>
</dbReference>
<feature type="binding site" evidence="15">
    <location>
        <position position="337"/>
    </location>
    <ligand>
        <name>Zn(2+)</name>
        <dbReference type="ChEBI" id="CHEBI:29105"/>
        <note>catalytic</note>
    </ligand>
</feature>
<feature type="binding site" evidence="15">
    <location>
        <position position="356"/>
    </location>
    <ligand>
        <name>Zn(2+)</name>
        <dbReference type="ChEBI" id="CHEBI:29105"/>
        <note>catalytic</note>
    </ligand>
</feature>
<dbReference type="PANTHER" id="PTHR11533">
    <property type="entry name" value="PROTEASE M1 ZINC METALLOPROTEASE"/>
    <property type="match status" value="1"/>
</dbReference>
<comment type="similarity">
    <text evidence="2 17">Belongs to the peptidase M1 family.</text>
</comment>
<dbReference type="Gene3D" id="2.60.40.1730">
    <property type="entry name" value="tricorn interacting facor f3 domain"/>
    <property type="match status" value="1"/>
</dbReference>
<dbReference type="GO" id="GO:0005886">
    <property type="term" value="C:plasma membrane"/>
    <property type="evidence" value="ECO:0007669"/>
    <property type="project" value="UniProtKB-SubCell"/>
</dbReference>
<reference evidence="22 23" key="2">
    <citation type="journal article" date="2008" name="Bioinformatics">
        <title>Assembly reconciliation.</title>
        <authorList>
            <person name="Zimin A.V."/>
            <person name="Smith D.R."/>
            <person name="Sutton G."/>
            <person name="Yorke J.A."/>
        </authorList>
    </citation>
    <scope>NUCLEOTIDE SEQUENCE [LARGE SCALE GENOMIC DNA]</scope>
    <source>
        <strain evidence="22 23">TSC#14021-0224.01</strain>
    </source>
</reference>
<dbReference type="EC" id="3.4.11.-" evidence="17"/>
<dbReference type="MEROPS" id="M01.A05"/>
<feature type="chain" id="PRO_5002793287" description="Aminopeptidase" evidence="18">
    <location>
        <begin position="23"/>
        <end position="927"/>
    </location>
</feature>
<dbReference type="InterPro" id="IPR014782">
    <property type="entry name" value="Peptidase_M1_dom"/>
</dbReference>
<dbReference type="GO" id="GO:0006508">
    <property type="term" value="P:proteolysis"/>
    <property type="evidence" value="ECO:0007669"/>
    <property type="project" value="UniProtKB-KW"/>
</dbReference>
<evidence type="ECO:0000256" key="10">
    <source>
        <dbReference type="ARBA" id="ARBA00023049"/>
    </source>
</evidence>
<sequence>MSSSIFRASWLLCPLLLCVANAADYRLDGSVVPTHYNLTIGVLRNSAEPTIFDGEVSITLRVVGALEVQQIILHADTLDITECWLLDAAGARVEAIDISRLIYEAATQQVRVPLTQAAQPGQDYTLGFKYTGHIRTDMAGFFSASYVARDTNATKWLALTQMQRINARLVLPCFDEPAMKAQFQLQVVRPDGYQSIANTRLKETTAISQDRFVDRFEETPVMSTYLLAFMVADYSARGNESEFAVLTRPEFYNNTEFSYHVGQQVVPAYEELFQSPYAELGNDVLQYASSPRFPHNGMENWGLIIYSDEVLVQEPGYSDDWSHKEHAIRIIAHETSHMWFGDSVTFSWWSYFWLNEAFARYYEYFMAHQLYPEYHLDEQFVVRQMQLIFGADARNSSQPMTSPESEIQTPSQIAYKFSGIAYAKGACIVRMWRNLMGAQNFDTAIRSYLQQYHLTTTVPNNLFYHLFDHWPKNHDVDLVDFFSDYTEQVGYPVLTVKALQGNKVVTVEQSRFLLNKDDGSNATLKYTVPITFTTNLERNFYNLTPYKYLHKPVNVLWLSFDSQIDWILLNLRQSNYQRVFYDATLREGLRLAISASNYSGIPVENRAQLIDDLFNFAQVQYVDYAEVFKFLEYLAKEVAYVPWYAVYENLNTVAKRLTPEQLPDFRIYLSDITAAVFEALGVGWNAQDTPLDVANRNKLIQWLCRYQASNCRPKVNVQFVTSHEVPSPDYRATFYCAASGADSNAYNMVWAQYYLENRASEKNMLWAAIGCTRDYRNHYHKMIISSPESIEQKKIGIARMYEENPDLVQPIFEMITENIVILADDFQSWSHTAEVIHDMAEYFTTRQQQQLLKEFYDSNHQLFGKSEALLAESLVTVENNLNWADSHLKGLVKYLADRNGSSCLGAASLALVLLLAVGSLGSGLAWL</sequence>
<evidence type="ECO:0000256" key="11">
    <source>
        <dbReference type="ARBA" id="ARBA00023136"/>
    </source>
</evidence>
<accession>B3NZY2</accession>
<feature type="domain" description="Peptidase M1 membrane alanine aminopeptidase" evidence="19">
    <location>
        <begin position="257"/>
        <end position="471"/>
    </location>
</feature>
<evidence type="ECO:0000313" key="23">
    <source>
        <dbReference type="Proteomes" id="UP000008711"/>
    </source>
</evidence>
<dbReference type="Pfam" id="PF17900">
    <property type="entry name" value="Peptidase_M1_N"/>
    <property type="match status" value="1"/>
</dbReference>
<feature type="transmembrane region" description="Helical" evidence="17">
    <location>
        <begin position="904"/>
        <end position="926"/>
    </location>
</feature>
<keyword evidence="5 17" id="KW-0645">Protease</keyword>
<dbReference type="InterPro" id="IPR027268">
    <property type="entry name" value="Peptidase_M4/M1_CTD_sf"/>
</dbReference>
<dbReference type="InterPro" id="IPR024571">
    <property type="entry name" value="ERAP1-like_C_dom"/>
</dbReference>
<evidence type="ECO:0000256" key="2">
    <source>
        <dbReference type="ARBA" id="ARBA00010136"/>
    </source>
</evidence>
<feature type="binding site" evidence="15">
    <location>
        <position position="333"/>
    </location>
    <ligand>
        <name>Zn(2+)</name>
        <dbReference type="ChEBI" id="CHEBI:29105"/>
        <note>catalytic</note>
    </ligand>
</feature>
<feature type="domain" description="ERAP1-like C-terminal" evidence="20">
    <location>
        <begin position="566"/>
        <end position="878"/>
    </location>
</feature>
<evidence type="ECO:0000256" key="7">
    <source>
        <dbReference type="ARBA" id="ARBA00022729"/>
    </source>
</evidence>
<feature type="signal peptide" evidence="18">
    <location>
        <begin position="1"/>
        <end position="22"/>
    </location>
</feature>
<dbReference type="InterPro" id="IPR045357">
    <property type="entry name" value="Aminopeptidase_N-like_N"/>
</dbReference>
<keyword evidence="8 17" id="KW-0378">Hydrolase</keyword>
<dbReference type="GO" id="GO:0070006">
    <property type="term" value="F:metalloaminopeptidase activity"/>
    <property type="evidence" value="ECO:0007669"/>
    <property type="project" value="TreeGrafter"/>
</dbReference>
<dbReference type="CDD" id="cd09601">
    <property type="entry name" value="M1_APN-Q_like"/>
    <property type="match status" value="1"/>
</dbReference>
<dbReference type="PRINTS" id="PR00756">
    <property type="entry name" value="ALADIPTASE"/>
</dbReference>
<comment type="cofactor">
    <cofactor evidence="15 17">
        <name>Zn(2+)</name>
        <dbReference type="ChEBI" id="CHEBI:29105"/>
    </cofactor>
    <text evidence="15 17">Binds 1 zinc ion per subunit.</text>
</comment>
<evidence type="ECO:0000256" key="15">
    <source>
        <dbReference type="PIRSR" id="PIRSR634016-3"/>
    </source>
</evidence>
<dbReference type="SUPFAM" id="SSF63737">
    <property type="entry name" value="Leukotriene A4 hydrolase N-terminal domain"/>
    <property type="match status" value="1"/>
</dbReference>
<dbReference type="PhylomeDB" id="B3NZY2"/>
<keyword evidence="17" id="KW-0031">Aminopeptidase</keyword>
<evidence type="ECO:0000256" key="17">
    <source>
        <dbReference type="RuleBase" id="RU364040"/>
    </source>
</evidence>
<evidence type="ECO:0000259" key="20">
    <source>
        <dbReference type="Pfam" id="PF11838"/>
    </source>
</evidence>
<keyword evidence="12" id="KW-0325">Glycoprotein</keyword>
<keyword evidence="17" id="KW-0812">Transmembrane</keyword>
<protein>
    <recommendedName>
        <fullName evidence="17">Aminopeptidase</fullName>
        <ecNumber evidence="17">3.4.11.-</ecNumber>
    </recommendedName>
</protein>
<keyword evidence="17" id="KW-1133">Transmembrane helix</keyword>
<keyword evidence="13" id="KW-0449">Lipoprotein</keyword>
<dbReference type="InterPro" id="IPR042097">
    <property type="entry name" value="Aminopeptidase_N-like_N_sf"/>
</dbReference>
<dbReference type="Gene3D" id="2.60.40.1910">
    <property type="match status" value="1"/>
</dbReference>
<proteinExistence type="inferred from homology"/>
<dbReference type="OrthoDB" id="10031169at2759"/>
<evidence type="ECO:0000259" key="21">
    <source>
        <dbReference type="Pfam" id="PF17900"/>
    </source>
</evidence>
<dbReference type="AlphaFoldDB" id="B3NZY2"/>
<dbReference type="FunFam" id="1.25.50.20:FF:000016">
    <property type="entry name" value="Aminopeptidase"/>
    <property type="match status" value="1"/>
</dbReference>
<feature type="active site" description="Proton acceptor" evidence="14">
    <location>
        <position position="334"/>
    </location>
</feature>
<evidence type="ECO:0000313" key="22">
    <source>
        <dbReference type="EMBL" id="EDV49980.1"/>
    </source>
</evidence>
<organism evidence="22 23">
    <name type="scientific">Drosophila erecta</name>
    <name type="common">Fruit fly</name>
    <dbReference type="NCBI Taxonomy" id="7220"/>
    <lineage>
        <taxon>Eukaryota</taxon>
        <taxon>Metazoa</taxon>
        <taxon>Ecdysozoa</taxon>
        <taxon>Arthropoda</taxon>
        <taxon>Hexapoda</taxon>
        <taxon>Insecta</taxon>
        <taxon>Pterygota</taxon>
        <taxon>Neoptera</taxon>
        <taxon>Endopterygota</taxon>
        <taxon>Diptera</taxon>
        <taxon>Brachycera</taxon>
        <taxon>Muscomorpha</taxon>
        <taxon>Ephydroidea</taxon>
        <taxon>Drosophilidae</taxon>
        <taxon>Drosophila</taxon>
        <taxon>Sophophora</taxon>
    </lineage>
</organism>
<evidence type="ECO:0000256" key="13">
    <source>
        <dbReference type="ARBA" id="ARBA00023288"/>
    </source>
</evidence>
<feature type="site" description="Transition state stabilizer" evidence="16">
    <location>
        <position position="422"/>
    </location>
</feature>
<dbReference type="FunFam" id="2.60.40.1910:FF:000008">
    <property type="entry name" value="Aminopeptidase"/>
    <property type="match status" value="1"/>
</dbReference>
<gene>
    <name evidence="22" type="primary">Dere\GG17480</name>
    <name evidence="22" type="ORF">Dere_GG17480</name>
</gene>
<dbReference type="Pfam" id="PF01433">
    <property type="entry name" value="Peptidase_M1"/>
    <property type="match status" value="1"/>
</dbReference>
<evidence type="ECO:0000256" key="16">
    <source>
        <dbReference type="PIRSR" id="PIRSR634016-4"/>
    </source>
</evidence>
<dbReference type="InterPro" id="IPR001930">
    <property type="entry name" value="Peptidase_M1"/>
</dbReference>
<dbReference type="Gene3D" id="1.25.50.20">
    <property type="match status" value="1"/>
</dbReference>
<evidence type="ECO:0000256" key="12">
    <source>
        <dbReference type="ARBA" id="ARBA00023180"/>
    </source>
</evidence>
<evidence type="ECO:0000256" key="4">
    <source>
        <dbReference type="ARBA" id="ARBA00022622"/>
    </source>
</evidence>
<dbReference type="GO" id="GO:0008270">
    <property type="term" value="F:zinc ion binding"/>
    <property type="evidence" value="ECO:0007669"/>
    <property type="project" value="UniProtKB-UniRule"/>
</dbReference>
<evidence type="ECO:0000259" key="19">
    <source>
        <dbReference type="Pfam" id="PF01433"/>
    </source>
</evidence>
<dbReference type="GO" id="GO:0098552">
    <property type="term" value="C:side of membrane"/>
    <property type="evidence" value="ECO:0007669"/>
    <property type="project" value="UniProtKB-KW"/>
</dbReference>
<keyword evidence="11 17" id="KW-0472">Membrane</keyword>
<dbReference type="EMBL" id="CH954181">
    <property type="protein sequence ID" value="EDV49980.1"/>
    <property type="molecule type" value="Genomic_DNA"/>
</dbReference>
<dbReference type="GO" id="GO:0043171">
    <property type="term" value="P:peptide catabolic process"/>
    <property type="evidence" value="ECO:0007669"/>
    <property type="project" value="TreeGrafter"/>
</dbReference>
<keyword evidence="3" id="KW-1003">Cell membrane</keyword>
<dbReference type="HOGENOM" id="CLU_003705_2_0_1"/>
<evidence type="ECO:0000256" key="9">
    <source>
        <dbReference type="ARBA" id="ARBA00022833"/>
    </source>
</evidence>
<keyword evidence="6 15" id="KW-0479">Metal-binding</keyword>
<keyword evidence="10 17" id="KW-0482">Metalloprotease</keyword>
<dbReference type="InterPro" id="IPR050344">
    <property type="entry name" value="Peptidase_M1_aminopeptidases"/>
</dbReference>
<evidence type="ECO:0000256" key="5">
    <source>
        <dbReference type="ARBA" id="ARBA00022670"/>
    </source>
</evidence>
<name>B3NZY2_DROER</name>
<reference evidence="22 23" key="1">
    <citation type="journal article" date="2007" name="Nature">
        <title>Evolution of genes and genomes on the Drosophila phylogeny.</title>
        <authorList>
            <consortium name="Drosophila 12 Genomes Consortium"/>
            <person name="Clark A.G."/>
            <person name="Eisen M.B."/>
            <person name="Smith D.R."/>
            <person name="Bergman C.M."/>
            <person name="Oliver B."/>
            <person name="Markow T.A."/>
            <person name="Kaufman T.C."/>
            <person name="Kellis M."/>
            <person name="Gelbart W."/>
            <person name="Iyer V.N."/>
            <person name="Pollard D.A."/>
            <person name="Sackton T.B."/>
            <person name="Larracuente A.M."/>
            <person name="Singh N.D."/>
            <person name="Abad J.P."/>
            <person name="Abt D.N."/>
            <person name="Adryan B."/>
            <person name="Aguade M."/>
            <person name="Akashi H."/>
            <person name="Anderson W.W."/>
            <person name="Aquadro C.F."/>
            <person name="Ardell D.H."/>
            <person name="Arguello R."/>
            <person name="Artieri C.G."/>
            <person name="Barbash D.A."/>
            <person name="Barker D."/>
            <person name="Barsanti P."/>
            <person name="Batterham P."/>
            <person name="Batzoglou S."/>
            <person name="Begun D."/>
            <person name="Bhutkar A."/>
            <person name="Blanco E."/>
            <person name="Bosak S.A."/>
            <person name="Bradley R.K."/>
            <person name="Brand A.D."/>
            <person name="Brent M.R."/>
            <person name="Brooks A.N."/>
            <person name="Brown R.H."/>
            <person name="Butlin R.K."/>
            <person name="Caggese C."/>
            <person name="Calvi B.R."/>
            <person name="Bernardo de Carvalho A."/>
            <person name="Caspi A."/>
            <person name="Castrezana S."/>
            <person name="Celniker S.E."/>
            <person name="Chang J.L."/>
            <person name="Chapple C."/>
            <person name="Chatterji S."/>
            <person name="Chinwalla A."/>
            <person name="Civetta A."/>
            <person name="Clifton S.W."/>
            <person name="Comeron J.M."/>
            <person name="Costello J.C."/>
            <person name="Coyne J.A."/>
            <person name="Daub J."/>
            <person name="David R.G."/>
            <person name="Delcher A.L."/>
            <person name="Delehaunty K."/>
            <person name="Do C.B."/>
            <person name="Ebling H."/>
            <person name="Edwards K."/>
            <person name="Eickbush T."/>
            <person name="Evans J.D."/>
            <person name="Filipski A."/>
            <person name="Findeiss S."/>
            <person name="Freyhult E."/>
            <person name="Fulton L."/>
            <person name="Fulton R."/>
            <person name="Garcia A.C."/>
            <person name="Gardiner A."/>
            <person name="Garfield D.A."/>
            <person name="Garvin B.E."/>
            <person name="Gibson G."/>
            <person name="Gilbert D."/>
            <person name="Gnerre S."/>
            <person name="Godfrey J."/>
            <person name="Good R."/>
            <person name="Gotea V."/>
            <person name="Gravely B."/>
            <person name="Greenberg A.J."/>
            <person name="Griffiths-Jones S."/>
            <person name="Gross S."/>
            <person name="Guigo R."/>
            <person name="Gustafson E.A."/>
            <person name="Haerty W."/>
            <person name="Hahn M.W."/>
            <person name="Halligan D.L."/>
            <person name="Halpern A.L."/>
            <person name="Halter G.M."/>
            <person name="Han M.V."/>
            <person name="Heger A."/>
            <person name="Hillier L."/>
            <person name="Hinrichs A.S."/>
            <person name="Holmes I."/>
            <person name="Hoskins R.A."/>
            <person name="Hubisz M.J."/>
            <person name="Hultmark D."/>
            <person name="Huntley M.A."/>
            <person name="Jaffe D.B."/>
            <person name="Jagadeeshan S."/>
            <person name="Jeck W.R."/>
            <person name="Johnson J."/>
            <person name="Jones C.D."/>
            <person name="Jordan W.C."/>
            <person name="Karpen G.H."/>
            <person name="Kataoka E."/>
            <person name="Keightley P.D."/>
            <person name="Kheradpour P."/>
            <person name="Kirkness E.F."/>
            <person name="Koerich L.B."/>
            <person name="Kristiansen K."/>
            <person name="Kudrna D."/>
            <person name="Kulathinal R.J."/>
            <person name="Kumar S."/>
            <person name="Kwok R."/>
            <person name="Lander E."/>
            <person name="Langley C.H."/>
            <person name="Lapoint R."/>
            <person name="Lazzaro B.P."/>
            <person name="Lee S.J."/>
            <person name="Levesque L."/>
            <person name="Li R."/>
            <person name="Lin C.F."/>
            <person name="Lin M.F."/>
            <person name="Lindblad-Toh K."/>
            <person name="Llopart A."/>
            <person name="Long M."/>
            <person name="Low L."/>
            <person name="Lozovsky E."/>
            <person name="Lu J."/>
            <person name="Luo M."/>
            <person name="Machado C.A."/>
            <person name="Makalowski W."/>
            <person name="Marzo M."/>
            <person name="Matsuda M."/>
            <person name="Matzkin L."/>
            <person name="McAllister B."/>
            <person name="McBride C.S."/>
            <person name="McKernan B."/>
            <person name="McKernan K."/>
            <person name="Mendez-Lago M."/>
            <person name="Minx P."/>
            <person name="Mollenhauer M.U."/>
            <person name="Montooth K."/>
            <person name="Mount S.M."/>
            <person name="Mu X."/>
            <person name="Myers E."/>
            <person name="Negre B."/>
            <person name="Newfeld S."/>
            <person name="Nielsen R."/>
            <person name="Noor M.A."/>
            <person name="O'Grady P."/>
            <person name="Pachter L."/>
            <person name="Papaceit M."/>
            <person name="Parisi M.J."/>
            <person name="Parisi M."/>
            <person name="Parts L."/>
            <person name="Pedersen J.S."/>
            <person name="Pesole G."/>
            <person name="Phillippy A.M."/>
            <person name="Ponting C.P."/>
            <person name="Pop M."/>
            <person name="Porcelli D."/>
            <person name="Powell J.R."/>
            <person name="Prohaska S."/>
            <person name="Pruitt K."/>
            <person name="Puig M."/>
            <person name="Quesneville H."/>
            <person name="Ram K.R."/>
            <person name="Rand D."/>
            <person name="Rasmussen M.D."/>
            <person name="Reed L.K."/>
            <person name="Reenan R."/>
            <person name="Reily A."/>
            <person name="Remington K.A."/>
            <person name="Rieger T.T."/>
            <person name="Ritchie M.G."/>
            <person name="Robin C."/>
            <person name="Rogers Y.H."/>
            <person name="Rohde C."/>
            <person name="Rozas J."/>
            <person name="Rubenfield M.J."/>
            <person name="Ruiz A."/>
            <person name="Russo S."/>
            <person name="Salzberg S.L."/>
            <person name="Sanchez-Gracia A."/>
            <person name="Saranga D.J."/>
            <person name="Sato H."/>
            <person name="Schaeffer S.W."/>
            <person name="Schatz M.C."/>
            <person name="Schlenke T."/>
            <person name="Schwartz R."/>
            <person name="Segarra C."/>
            <person name="Singh R.S."/>
            <person name="Sirot L."/>
            <person name="Sirota M."/>
            <person name="Sisneros N.B."/>
            <person name="Smith C.D."/>
            <person name="Smith T.F."/>
            <person name="Spieth J."/>
            <person name="Stage D.E."/>
            <person name="Stark A."/>
            <person name="Stephan W."/>
            <person name="Strausberg R.L."/>
            <person name="Strempel S."/>
            <person name="Sturgill D."/>
            <person name="Sutton G."/>
            <person name="Sutton G.G."/>
            <person name="Tao W."/>
            <person name="Teichmann S."/>
            <person name="Tobari Y.N."/>
            <person name="Tomimura Y."/>
            <person name="Tsolas J.M."/>
            <person name="Valente V.L."/>
            <person name="Venter E."/>
            <person name="Venter J.C."/>
            <person name="Vicario S."/>
            <person name="Vieira F.G."/>
            <person name="Vilella A.J."/>
            <person name="Villasante A."/>
            <person name="Walenz B."/>
            <person name="Wang J."/>
            <person name="Wasserman M."/>
            <person name="Watts T."/>
            <person name="Wilson D."/>
            <person name="Wilson R.K."/>
            <person name="Wing R.A."/>
            <person name="Wolfner M.F."/>
            <person name="Wong A."/>
            <person name="Wong G.K."/>
            <person name="Wu C.I."/>
            <person name="Wu G."/>
            <person name="Yamamoto D."/>
            <person name="Yang H.P."/>
            <person name="Yang S.P."/>
            <person name="Yorke J.A."/>
            <person name="Yoshida K."/>
            <person name="Zdobnov E."/>
            <person name="Zhang P."/>
            <person name="Zhang Y."/>
            <person name="Zimin A.V."/>
            <person name="Baldwin J."/>
            <person name="Abdouelleil A."/>
            <person name="Abdulkadir J."/>
            <person name="Abebe A."/>
            <person name="Abera B."/>
            <person name="Abreu J."/>
            <person name="Acer S.C."/>
            <person name="Aftuck L."/>
            <person name="Alexander A."/>
            <person name="An P."/>
            <person name="Anderson E."/>
            <person name="Anderson S."/>
            <person name="Arachi H."/>
            <person name="Azer M."/>
            <person name="Bachantsang P."/>
            <person name="Barry A."/>
            <person name="Bayul T."/>
            <person name="Berlin A."/>
            <person name="Bessette D."/>
            <person name="Bloom T."/>
            <person name="Blye J."/>
            <person name="Boguslavskiy L."/>
            <person name="Bonnet C."/>
            <person name="Boukhgalter B."/>
            <person name="Bourzgui I."/>
            <person name="Brown A."/>
            <person name="Cahill P."/>
            <person name="Channer S."/>
            <person name="Cheshatsang Y."/>
            <person name="Chuda L."/>
            <person name="Citroen M."/>
            <person name="Collymore A."/>
            <person name="Cooke P."/>
            <person name="Costello M."/>
            <person name="D'Aco K."/>
            <person name="Daza R."/>
            <person name="De Haan G."/>
            <person name="DeGray S."/>
            <person name="DeMaso C."/>
            <person name="Dhargay N."/>
            <person name="Dooley K."/>
            <person name="Dooley E."/>
            <person name="Doricent M."/>
            <person name="Dorje P."/>
            <person name="Dorjee K."/>
            <person name="Dupes A."/>
            <person name="Elong R."/>
            <person name="Falk J."/>
            <person name="Farina A."/>
            <person name="Faro S."/>
            <person name="Ferguson D."/>
            <person name="Fisher S."/>
            <person name="Foley C.D."/>
            <person name="Franke A."/>
            <person name="Friedrich D."/>
            <person name="Gadbois L."/>
            <person name="Gearin G."/>
            <person name="Gearin C.R."/>
            <person name="Giannoukos G."/>
            <person name="Goode T."/>
            <person name="Graham J."/>
            <person name="Grandbois E."/>
            <person name="Grewal S."/>
            <person name="Gyaltsen K."/>
            <person name="Hafez N."/>
            <person name="Hagos B."/>
            <person name="Hall J."/>
            <person name="Henson C."/>
            <person name="Hollinger A."/>
            <person name="Honan T."/>
            <person name="Huard M.D."/>
            <person name="Hughes L."/>
            <person name="Hurhula B."/>
            <person name="Husby M.E."/>
            <person name="Kamat A."/>
            <person name="Kanga B."/>
            <person name="Kashin S."/>
            <person name="Khazanovich D."/>
            <person name="Kisner P."/>
            <person name="Lance K."/>
            <person name="Lara M."/>
            <person name="Lee W."/>
            <person name="Lennon N."/>
            <person name="Letendre F."/>
            <person name="LeVine R."/>
            <person name="Lipovsky A."/>
            <person name="Liu X."/>
            <person name="Liu J."/>
            <person name="Liu S."/>
            <person name="Lokyitsang T."/>
            <person name="Lokyitsang Y."/>
            <person name="Lubonja R."/>
            <person name="Lui A."/>
            <person name="MacDonald P."/>
            <person name="Magnisalis V."/>
            <person name="Maru K."/>
            <person name="Matthews C."/>
            <person name="McCusker W."/>
            <person name="McDonough S."/>
            <person name="Mehta T."/>
            <person name="Meldrim J."/>
            <person name="Meneus L."/>
            <person name="Mihai O."/>
            <person name="Mihalev A."/>
            <person name="Mihova T."/>
            <person name="Mittelman R."/>
            <person name="Mlenga V."/>
            <person name="Montmayeur A."/>
            <person name="Mulrain L."/>
            <person name="Navidi A."/>
            <person name="Naylor J."/>
            <person name="Negash T."/>
            <person name="Nguyen T."/>
            <person name="Nguyen N."/>
            <person name="Nicol R."/>
            <person name="Norbu C."/>
            <person name="Norbu N."/>
            <person name="Novod N."/>
            <person name="O'Neill B."/>
            <person name="Osman S."/>
            <person name="Markiewicz E."/>
            <person name="Oyono O.L."/>
            <person name="Patti C."/>
            <person name="Phunkhang P."/>
            <person name="Pierre F."/>
            <person name="Priest M."/>
            <person name="Raghuraman S."/>
            <person name="Rege F."/>
            <person name="Reyes R."/>
            <person name="Rise C."/>
            <person name="Rogov P."/>
            <person name="Ross K."/>
            <person name="Ryan E."/>
            <person name="Settipalli S."/>
            <person name="Shea T."/>
            <person name="Sherpa N."/>
            <person name="Shi L."/>
            <person name="Shih D."/>
            <person name="Sparrow T."/>
            <person name="Spaulding J."/>
            <person name="Stalker J."/>
            <person name="Stange-Thomann N."/>
            <person name="Stavropoulos S."/>
            <person name="Stone C."/>
            <person name="Strader C."/>
            <person name="Tesfaye S."/>
            <person name="Thomson T."/>
            <person name="Thoulutsang Y."/>
            <person name="Thoulutsang D."/>
            <person name="Topham K."/>
            <person name="Topping I."/>
            <person name="Tsamla T."/>
            <person name="Vassiliev H."/>
            <person name="Vo A."/>
            <person name="Wangchuk T."/>
            <person name="Wangdi T."/>
            <person name="Weiand M."/>
            <person name="Wilkinson J."/>
            <person name="Wilson A."/>
            <person name="Yadav S."/>
            <person name="Young G."/>
            <person name="Yu Q."/>
            <person name="Zembek L."/>
            <person name="Zhong D."/>
            <person name="Zimmer A."/>
            <person name="Zwirko Z."/>
            <person name="Jaffe D.B."/>
            <person name="Alvarez P."/>
            <person name="Brockman W."/>
            <person name="Butler J."/>
            <person name="Chin C."/>
            <person name="Gnerre S."/>
            <person name="Grabherr M."/>
            <person name="Kleber M."/>
            <person name="Mauceli E."/>
            <person name="MacCallum I."/>
        </authorList>
    </citation>
    <scope>NUCLEOTIDE SEQUENCE [LARGE SCALE GENOMIC DNA]</scope>
    <source>
        <strain evidence="22 23">TSC#14021-0224.01</strain>
    </source>
</reference>
<evidence type="ECO:0000256" key="14">
    <source>
        <dbReference type="PIRSR" id="PIRSR634016-1"/>
    </source>
</evidence>
<keyword evidence="7 18" id="KW-0732">Signal</keyword>
<dbReference type="GO" id="GO:0005737">
    <property type="term" value="C:cytoplasm"/>
    <property type="evidence" value="ECO:0007669"/>
    <property type="project" value="TreeGrafter"/>
</dbReference>
<evidence type="ECO:0000256" key="18">
    <source>
        <dbReference type="SAM" id="SignalP"/>
    </source>
</evidence>
<evidence type="ECO:0000256" key="3">
    <source>
        <dbReference type="ARBA" id="ARBA00022475"/>
    </source>
</evidence>
<dbReference type="SUPFAM" id="SSF55486">
    <property type="entry name" value="Metalloproteases ('zincins'), catalytic domain"/>
    <property type="match status" value="1"/>
</dbReference>
<keyword evidence="9 15" id="KW-0862">Zinc</keyword>
<dbReference type="GO" id="GO:0042277">
    <property type="term" value="F:peptide binding"/>
    <property type="evidence" value="ECO:0007669"/>
    <property type="project" value="TreeGrafter"/>
</dbReference>
<dbReference type="Proteomes" id="UP000008711">
    <property type="component" value="Unassembled WGS sequence"/>
</dbReference>
<dbReference type="Pfam" id="PF11838">
    <property type="entry name" value="ERAP1_C"/>
    <property type="match status" value="1"/>
</dbReference>
<dbReference type="InterPro" id="IPR034016">
    <property type="entry name" value="M1_APN-typ"/>
</dbReference>
<feature type="domain" description="Aminopeptidase N-like N-terminal" evidence="21">
    <location>
        <begin position="32"/>
        <end position="226"/>
    </location>
</feature>
<dbReference type="OMA" id="ETHYHKM"/>
<dbReference type="Gene3D" id="1.10.390.10">
    <property type="entry name" value="Neutral Protease Domain 2"/>
    <property type="match status" value="1"/>
</dbReference>
<keyword evidence="4" id="KW-0336">GPI-anchor</keyword>
<dbReference type="FunFam" id="2.60.40.1730:FF:000013">
    <property type="entry name" value="Aminopeptidase"/>
    <property type="match status" value="1"/>
</dbReference>
<dbReference type="KEGG" id="der:6552945"/>
<evidence type="ECO:0000256" key="8">
    <source>
        <dbReference type="ARBA" id="ARBA00022801"/>
    </source>
</evidence>
<evidence type="ECO:0000256" key="1">
    <source>
        <dbReference type="ARBA" id="ARBA00004609"/>
    </source>
</evidence>
<comment type="subcellular location">
    <subcellularLocation>
        <location evidence="1">Cell membrane</location>
        <topology evidence="1">Lipid-anchor</topology>
        <topology evidence="1">GPI-anchor</topology>
    </subcellularLocation>
</comment>
<keyword evidence="23" id="KW-1185">Reference proteome</keyword>
<dbReference type="PANTHER" id="PTHR11533:SF301">
    <property type="entry name" value="AMINOPEPTIDASE"/>
    <property type="match status" value="1"/>
</dbReference>
<dbReference type="GO" id="GO:0005615">
    <property type="term" value="C:extracellular space"/>
    <property type="evidence" value="ECO:0007669"/>
    <property type="project" value="TreeGrafter"/>
</dbReference>
<evidence type="ECO:0000256" key="6">
    <source>
        <dbReference type="ARBA" id="ARBA00022723"/>
    </source>
</evidence>